<dbReference type="EMBL" id="MSDF01000044">
    <property type="protein sequence ID" value="OPA87685.1"/>
    <property type="molecule type" value="Genomic_DNA"/>
</dbReference>
<protein>
    <submittedName>
        <fullName evidence="1">Cytoplasmic protein</fullName>
    </submittedName>
</protein>
<name>A0A1T2Y6Q2_PSEFL</name>
<evidence type="ECO:0000313" key="1">
    <source>
        <dbReference type="EMBL" id="OPA87685.1"/>
    </source>
</evidence>
<comment type="caution">
    <text evidence="1">The sequence shown here is derived from an EMBL/GenBank/DDBJ whole genome shotgun (WGS) entry which is preliminary data.</text>
</comment>
<evidence type="ECO:0000313" key="2">
    <source>
        <dbReference type="Proteomes" id="UP000190965"/>
    </source>
</evidence>
<gene>
    <name evidence="1" type="ORF">BFW87_23585</name>
</gene>
<proteinExistence type="predicted"/>
<dbReference type="AlphaFoldDB" id="A0A1T2Y6Q2"/>
<accession>A0A1T2Y6Q2</accession>
<sequence length="79" mass="8763">MDVISAHLFSTNHRTQIEASDHCGCFYCLGVFSPSEITEWVDLDRTALCPKCGIDSVIGSASSLPITTEFLSKMHAHWF</sequence>
<reference evidence="1 2" key="1">
    <citation type="submission" date="2016-12" db="EMBL/GenBank/DDBJ databases">
        <title>Draft genome sequences of seven strains of Pseudomonas fluorescens that produce 4-formylaminooxyvinylglycine.</title>
        <authorList>
            <person name="Okrent R.A."/>
            <person name="Manning V.A."/>
            <person name="Trippe K.M."/>
        </authorList>
    </citation>
    <scope>NUCLEOTIDE SEQUENCE [LARGE SCALE GENOMIC DNA]</scope>
    <source>
        <strain evidence="1 2">P5A</strain>
    </source>
</reference>
<organism evidence="1 2">
    <name type="scientific">Pseudomonas fluorescens</name>
    <dbReference type="NCBI Taxonomy" id="294"/>
    <lineage>
        <taxon>Bacteria</taxon>
        <taxon>Pseudomonadati</taxon>
        <taxon>Pseudomonadota</taxon>
        <taxon>Gammaproteobacteria</taxon>
        <taxon>Pseudomonadales</taxon>
        <taxon>Pseudomonadaceae</taxon>
        <taxon>Pseudomonas</taxon>
    </lineage>
</organism>
<dbReference type="OrthoDB" id="9800296at2"/>
<dbReference type="Proteomes" id="UP000190965">
    <property type="component" value="Unassembled WGS sequence"/>
</dbReference>